<dbReference type="EMBL" id="JAHRIP010047701">
    <property type="protein sequence ID" value="MEQ2299018.1"/>
    <property type="molecule type" value="Genomic_DNA"/>
</dbReference>
<evidence type="ECO:0000313" key="4">
    <source>
        <dbReference type="Proteomes" id="UP001469553"/>
    </source>
</evidence>
<comment type="caution">
    <text evidence="3">The sequence shown here is derived from an EMBL/GenBank/DDBJ whole genome shotgun (WGS) entry which is preliminary data.</text>
</comment>
<gene>
    <name evidence="3" type="ORF">AMECASPLE_011281</name>
</gene>
<feature type="compositionally biased region" description="Gly residues" evidence="1">
    <location>
        <begin position="137"/>
        <end position="149"/>
    </location>
</feature>
<feature type="region of interest" description="Disordered" evidence="1">
    <location>
        <begin position="113"/>
        <end position="150"/>
    </location>
</feature>
<proteinExistence type="predicted"/>
<dbReference type="Pfam" id="PF15273">
    <property type="entry name" value="NHS"/>
    <property type="match status" value="1"/>
</dbReference>
<keyword evidence="4" id="KW-1185">Reference proteome</keyword>
<dbReference type="InterPro" id="IPR024845">
    <property type="entry name" value="NHS-like"/>
</dbReference>
<dbReference type="PANTHER" id="PTHR23039">
    <property type="entry name" value="NANCE-HORAN SYNDROME PROTEIN"/>
    <property type="match status" value="1"/>
</dbReference>
<keyword evidence="2" id="KW-1133">Transmembrane helix</keyword>
<evidence type="ECO:0000256" key="1">
    <source>
        <dbReference type="SAM" id="MobiDB-lite"/>
    </source>
</evidence>
<feature type="compositionally biased region" description="Low complexity" evidence="1">
    <location>
        <begin position="123"/>
        <end position="136"/>
    </location>
</feature>
<reference evidence="3 4" key="1">
    <citation type="submission" date="2021-06" db="EMBL/GenBank/DDBJ databases">
        <authorList>
            <person name="Palmer J.M."/>
        </authorList>
    </citation>
    <scope>NUCLEOTIDE SEQUENCE [LARGE SCALE GENOMIC DNA]</scope>
    <source>
        <strain evidence="3 4">AS_MEX2019</strain>
        <tissue evidence="3">Muscle</tissue>
    </source>
</reference>
<name>A0ABV0YYP4_9TELE</name>
<dbReference type="PANTHER" id="PTHR23039:SF2">
    <property type="entry name" value="NHS-LIKE PROTEIN 2"/>
    <property type="match status" value="1"/>
</dbReference>
<keyword evidence="2" id="KW-0812">Transmembrane</keyword>
<protein>
    <recommendedName>
        <fullName evidence="5">Myb proto-oncogene protein, plant</fullName>
    </recommendedName>
</protein>
<feature type="transmembrane region" description="Helical" evidence="2">
    <location>
        <begin position="37"/>
        <end position="60"/>
    </location>
</feature>
<evidence type="ECO:0000313" key="3">
    <source>
        <dbReference type="EMBL" id="MEQ2299018.1"/>
    </source>
</evidence>
<evidence type="ECO:0008006" key="5">
    <source>
        <dbReference type="Google" id="ProtNLM"/>
    </source>
</evidence>
<keyword evidence="2" id="KW-0472">Membrane</keyword>
<evidence type="ECO:0000256" key="2">
    <source>
        <dbReference type="SAM" id="Phobius"/>
    </source>
</evidence>
<dbReference type="Proteomes" id="UP001469553">
    <property type="component" value="Unassembled WGS sequence"/>
</dbReference>
<sequence length="223" mass="24598">MLCNLHLWVLVMQIKYFYLHVFFFSPPFATPPFLLLLINYFFLLPYSSSFFYLLVLFFLVSPSHFSYNDPTLHLSCAFPLPHLSIHLSPPLNIPPPSLALLFPRSLPLPATSGLEAESGRRGGSSSISSHGDANHSSGGGGSSSIGGGSAAHFRSPWQQSVNVFGSWSRPECVEELHQQAQLNLQSLLQGKDGWTDEKEERRGWACRQMEKISGVGVCVFGGV</sequence>
<organism evidence="3 4">
    <name type="scientific">Ameca splendens</name>
    <dbReference type="NCBI Taxonomy" id="208324"/>
    <lineage>
        <taxon>Eukaryota</taxon>
        <taxon>Metazoa</taxon>
        <taxon>Chordata</taxon>
        <taxon>Craniata</taxon>
        <taxon>Vertebrata</taxon>
        <taxon>Euteleostomi</taxon>
        <taxon>Actinopterygii</taxon>
        <taxon>Neopterygii</taxon>
        <taxon>Teleostei</taxon>
        <taxon>Neoteleostei</taxon>
        <taxon>Acanthomorphata</taxon>
        <taxon>Ovalentaria</taxon>
        <taxon>Atherinomorphae</taxon>
        <taxon>Cyprinodontiformes</taxon>
        <taxon>Goodeidae</taxon>
        <taxon>Ameca</taxon>
    </lineage>
</organism>
<accession>A0ABV0YYP4</accession>
<feature type="transmembrane region" description="Helical" evidence="2">
    <location>
        <begin position="7"/>
        <end position="25"/>
    </location>
</feature>